<reference evidence="1 2" key="1">
    <citation type="submission" date="2019-08" db="EMBL/GenBank/DDBJ databases">
        <title>Deep-cultivation of Planctomycetes and their phenomic and genomic characterization uncovers novel biology.</title>
        <authorList>
            <person name="Wiegand S."/>
            <person name="Jogler M."/>
            <person name="Boedeker C."/>
            <person name="Pinto D."/>
            <person name="Vollmers J."/>
            <person name="Rivas-Marin E."/>
            <person name="Kohn T."/>
            <person name="Peeters S.H."/>
            <person name="Heuer A."/>
            <person name="Rast P."/>
            <person name="Oberbeckmann S."/>
            <person name="Bunk B."/>
            <person name="Jeske O."/>
            <person name="Meyerdierks A."/>
            <person name="Storesund J.E."/>
            <person name="Kallscheuer N."/>
            <person name="Luecker S."/>
            <person name="Lage O.M."/>
            <person name="Pohl T."/>
            <person name="Merkel B.J."/>
            <person name="Hornburger P."/>
            <person name="Mueller R.-W."/>
            <person name="Bruemmer F."/>
            <person name="Labrenz M."/>
            <person name="Spormann A.M."/>
            <person name="Op den Camp H."/>
            <person name="Overmann J."/>
            <person name="Amann R."/>
            <person name="Jetten M.S.M."/>
            <person name="Mascher T."/>
            <person name="Medema M.H."/>
            <person name="Devos D.P."/>
            <person name="Kaster A.-K."/>
            <person name="Ovreas L."/>
            <person name="Rohde M."/>
            <person name="Galperin M.Y."/>
            <person name="Jogler C."/>
        </authorList>
    </citation>
    <scope>NUCLEOTIDE SEQUENCE [LARGE SCALE GENOMIC DNA]</scope>
    <source>
        <strain evidence="1 2">OJF2</strain>
    </source>
</reference>
<sequence length="146" mass="15228">MLKSRRKRHAPAIALALWGLLITGCGDGKPSTDTSLTEATVSGVVTVKGTPAAGGEIHFNPSNYGRIVPPRTAPIGPDGKYTIKTYTGDNVVTFGGEVASKNRGVGLIKEGTIVQSGENEINFDLMGAGAKNVTYDLSKAAKKKGR</sequence>
<evidence type="ECO:0008006" key="3">
    <source>
        <dbReference type="Google" id="ProtNLM"/>
    </source>
</evidence>
<name>A0A5B9W138_9BACT</name>
<evidence type="ECO:0000313" key="2">
    <source>
        <dbReference type="Proteomes" id="UP000324233"/>
    </source>
</evidence>
<keyword evidence="2" id="KW-1185">Reference proteome</keyword>
<accession>A0A5B9W138</accession>
<dbReference type="EMBL" id="CP042997">
    <property type="protein sequence ID" value="QEH34263.1"/>
    <property type="molecule type" value="Genomic_DNA"/>
</dbReference>
<dbReference type="KEGG" id="agv:OJF2_27980"/>
<proteinExistence type="predicted"/>
<dbReference type="RefSeq" id="WP_168221777.1">
    <property type="nucleotide sequence ID" value="NZ_CP042997.1"/>
</dbReference>
<dbReference type="PROSITE" id="PS51257">
    <property type="entry name" value="PROKAR_LIPOPROTEIN"/>
    <property type="match status" value="1"/>
</dbReference>
<dbReference type="AlphaFoldDB" id="A0A5B9W138"/>
<dbReference type="Proteomes" id="UP000324233">
    <property type="component" value="Chromosome"/>
</dbReference>
<gene>
    <name evidence="1" type="ORF">OJF2_27980</name>
</gene>
<protein>
    <recommendedName>
        <fullName evidence="3">Lipoprotein</fullName>
    </recommendedName>
</protein>
<organism evidence="1 2">
    <name type="scientific">Aquisphaera giovannonii</name>
    <dbReference type="NCBI Taxonomy" id="406548"/>
    <lineage>
        <taxon>Bacteria</taxon>
        <taxon>Pseudomonadati</taxon>
        <taxon>Planctomycetota</taxon>
        <taxon>Planctomycetia</taxon>
        <taxon>Isosphaerales</taxon>
        <taxon>Isosphaeraceae</taxon>
        <taxon>Aquisphaera</taxon>
    </lineage>
</organism>
<evidence type="ECO:0000313" key="1">
    <source>
        <dbReference type="EMBL" id="QEH34263.1"/>
    </source>
</evidence>